<name>A0ACC2V4J4_9TREE</name>
<accession>A0ACC2V4J4</accession>
<gene>
    <name evidence="1" type="ORF">QFC21_006095</name>
</gene>
<sequence>MAGTAQTAAVGLLPYDPLKPVAFPADDQKILEFWRSIDAFQTGQKLSKARFQNGEGNGEFRFYDGPPFATGLPHYGHLLLGTIKDMVTRYAYSTGHHVERRFGWDTHGLPVEHQIDKNLGITSREDVLKLGIDKYNAECRKIVLKYASEWQHIVEKMGRWIDFDNGYKTMDPTFMESVWWVFGQLWKKGMVYRGLRVMPYSTGCTTPLSNFEAGDDYRDVFDPAVTVAFELVDDPETSLLAWTTTPWTLPSNLALCVNPDFTYVKIQDLTRDRCFILLEELIGTLFPELSNKKQDPKKPKYKVVGKFKGEDMKGWRYTPLFDYFTEQFEDKAYRVVCDPYVEATSGTGIVHQAPAFGEDDHRIAIEHGIVAKDEMPPCPLDDAGRFIDPVTDFKGQNVKDADKHIIAMLKDQKKIVVAGSIKHSYPFCWRSGTPLIYRAIPVWMVKVEEIRDRLVANNAKTRWVPEYVKEGRFGGWLRNARDWNISRNRYWGTPIPLWASDDMEEVICVSSVDELKKLSGRDDITDLHRENIDPVEIPSQQGKGTLKRIEEVFDCWFESGSMPYGQQHYPFESSEERFHDAFPADFVSEGIDQTRGWFYTLLVLGTHLFDTAPWKNLIVSGLVLGRDGKKMSKSLKNYPDPEDIINQYGSDALRLYLVNSPVVRGDNLTFRDDGVREVRNTVIGKWINSFRFFLAQTELYERTHNKKFVYDHDAKKSENVMDRWILARCQSLIKHVKQEMEAYRLYTVVPRLLALIDELTNWYIRFNRTRLKGENGHDDTVAALNTLFETLYTLCLTLSSFTPFTAENLYHGLLPFAPPPKNPEEDVRSVHFVMYPEVREEYFDPIVERQVKRMQSIIELTRIIRERQRIPIKQPLNELVVFHHDPEYLADVKALESYIQDEMNVFELTLTSEEQRMGIKYKANAEWAVLGKKLRKDLARVKKALPDLASDDVKQYAQTGEISVDGIPLQSGDLTVTRYVDSEDKDWASNTDEDAVILLDVRLHPELQEHFLRRELTTRCQRLRKVAGLQPTDQVDIFYQFTSGMEDALKEVVKGHEEAFSKKVGATPQPLPTDLSAKILGQYPPKAEGSADGEAGAVEQDTSSNGYVLYAVSK</sequence>
<protein>
    <submittedName>
        <fullName evidence="1">Uncharacterized protein</fullName>
    </submittedName>
</protein>
<organism evidence="1 2">
    <name type="scientific">Naganishia friedmannii</name>
    <dbReference type="NCBI Taxonomy" id="89922"/>
    <lineage>
        <taxon>Eukaryota</taxon>
        <taxon>Fungi</taxon>
        <taxon>Dikarya</taxon>
        <taxon>Basidiomycota</taxon>
        <taxon>Agaricomycotina</taxon>
        <taxon>Tremellomycetes</taxon>
        <taxon>Filobasidiales</taxon>
        <taxon>Filobasidiaceae</taxon>
        <taxon>Naganishia</taxon>
    </lineage>
</organism>
<evidence type="ECO:0000313" key="2">
    <source>
        <dbReference type="Proteomes" id="UP001227268"/>
    </source>
</evidence>
<comment type="caution">
    <text evidence="1">The sequence shown here is derived from an EMBL/GenBank/DDBJ whole genome shotgun (WGS) entry which is preliminary data.</text>
</comment>
<keyword evidence="2" id="KW-1185">Reference proteome</keyword>
<evidence type="ECO:0000313" key="1">
    <source>
        <dbReference type="EMBL" id="KAJ9094269.1"/>
    </source>
</evidence>
<reference evidence="1" key="1">
    <citation type="submission" date="2023-04" db="EMBL/GenBank/DDBJ databases">
        <title>Draft Genome sequencing of Naganishia species isolated from polar environments using Oxford Nanopore Technology.</title>
        <authorList>
            <person name="Leo P."/>
            <person name="Venkateswaran K."/>
        </authorList>
    </citation>
    <scope>NUCLEOTIDE SEQUENCE</scope>
    <source>
        <strain evidence="1">MNA-CCFEE 5423</strain>
    </source>
</reference>
<proteinExistence type="predicted"/>
<dbReference type="EMBL" id="JASBWT010000026">
    <property type="protein sequence ID" value="KAJ9094269.1"/>
    <property type="molecule type" value="Genomic_DNA"/>
</dbReference>
<dbReference type="Proteomes" id="UP001227268">
    <property type="component" value="Unassembled WGS sequence"/>
</dbReference>